<dbReference type="InterPro" id="IPR003805">
    <property type="entry name" value="CobS"/>
</dbReference>
<evidence type="ECO:0000256" key="3">
    <source>
        <dbReference type="ARBA" id="ARBA00004663"/>
    </source>
</evidence>
<evidence type="ECO:0000256" key="13">
    <source>
        <dbReference type="ARBA" id="ARBA00023136"/>
    </source>
</evidence>
<dbReference type="Proteomes" id="UP001596138">
    <property type="component" value="Unassembled WGS sequence"/>
</dbReference>
<comment type="function">
    <text evidence="14 19">Joins adenosylcobinamide-GDP and alpha-ribazole to generate adenosylcobalamin (Ado-cobalamin). Also synthesizes adenosylcobalamin 5'-phosphate from adenosylcobinamide-GDP and alpha-ribazole 5'-phosphate.</text>
</comment>
<organism evidence="20 21">
    <name type="scientific">Longivirga aurantiaca</name>
    <dbReference type="NCBI Taxonomy" id="1837743"/>
    <lineage>
        <taxon>Bacteria</taxon>
        <taxon>Bacillati</taxon>
        <taxon>Actinomycetota</taxon>
        <taxon>Actinomycetes</taxon>
        <taxon>Sporichthyales</taxon>
        <taxon>Sporichthyaceae</taxon>
        <taxon>Longivirga</taxon>
    </lineage>
</organism>
<feature type="transmembrane region" description="Helical" evidence="19">
    <location>
        <begin position="64"/>
        <end position="81"/>
    </location>
</feature>
<keyword evidence="10 19" id="KW-0812">Transmembrane</keyword>
<comment type="subcellular location">
    <subcellularLocation>
        <location evidence="2 19">Cell membrane</location>
        <topology evidence="2 19">Multi-pass membrane protein</topology>
    </subcellularLocation>
</comment>
<dbReference type="Pfam" id="PF02654">
    <property type="entry name" value="CobS"/>
    <property type="match status" value="1"/>
</dbReference>
<feature type="transmembrane region" description="Helical" evidence="19">
    <location>
        <begin position="143"/>
        <end position="166"/>
    </location>
</feature>
<comment type="similarity">
    <text evidence="4 19">Belongs to the CobS family.</text>
</comment>
<keyword evidence="13 19" id="KW-0472">Membrane</keyword>
<keyword evidence="7 19" id="KW-1003">Cell membrane</keyword>
<feature type="transmembrane region" description="Helical" evidence="19">
    <location>
        <begin position="247"/>
        <end position="268"/>
    </location>
</feature>
<evidence type="ECO:0000256" key="7">
    <source>
        <dbReference type="ARBA" id="ARBA00022475"/>
    </source>
</evidence>
<sequence length="269" mass="27246">MPDSVRLALGTFTILRVPPPRVVDRRTARDAMLLAPLVGALLALVGAVVILAVRLSPLGHRTHIVVTLVAATLAIITLAVLTRGLHLDGLADTADGLGVKGDDDGARERRLAVMRQPDIGAFGAITLVLVLVVQILALTACDLAGRGTVSLVLACVVARLAIVWACTPLARSARPDGLGAAVAGSVPYAAAALLTAAVLAVAVLLGLGDDDGGRRLAAALVIGTAVGLLAGYLVVRRAQARFGGITGDVLGATAELTFTAVLLSLALLP</sequence>
<evidence type="ECO:0000256" key="10">
    <source>
        <dbReference type="ARBA" id="ARBA00022692"/>
    </source>
</evidence>
<evidence type="ECO:0000256" key="9">
    <source>
        <dbReference type="ARBA" id="ARBA00022679"/>
    </source>
</evidence>
<keyword evidence="8 19" id="KW-0169">Cobalamin biosynthesis</keyword>
<evidence type="ECO:0000256" key="6">
    <source>
        <dbReference type="ARBA" id="ARBA00015850"/>
    </source>
</evidence>
<feature type="transmembrane region" description="Helical" evidence="19">
    <location>
        <begin position="178"/>
        <end position="204"/>
    </location>
</feature>
<evidence type="ECO:0000256" key="17">
    <source>
        <dbReference type="ARBA" id="ARBA00048623"/>
    </source>
</evidence>
<keyword evidence="11 19" id="KW-0460">Magnesium</keyword>
<proteinExistence type="inferred from homology"/>
<dbReference type="HAMAP" id="MF_00719">
    <property type="entry name" value="CobS"/>
    <property type="match status" value="1"/>
</dbReference>
<evidence type="ECO:0000256" key="2">
    <source>
        <dbReference type="ARBA" id="ARBA00004651"/>
    </source>
</evidence>
<comment type="caution">
    <text evidence="20">The sequence shown here is derived from an EMBL/GenBank/DDBJ whole genome shotgun (WGS) entry which is preliminary data.</text>
</comment>
<keyword evidence="12 19" id="KW-1133">Transmembrane helix</keyword>
<comment type="pathway">
    <text evidence="3 19">Cofactor biosynthesis; adenosylcobalamin biosynthesis; adenosylcobalamin from cob(II)yrinate a,c-diamide: step 7/7.</text>
</comment>
<evidence type="ECO:0000256" key="14">
    <source>
        <dbReference type="ARBA" id="ARBA00025228"/>
    </source>
</evidence>
<evidence type="ECO:0000256" key="16">
    <source>
        <dbReference type="ARBA" id="ARBA00032853"/>
    </source>
</evidence>
<dbReference type="PANTHER" id="PTHR34148:SF1">
    <property type="entry name" value="ADENOSYLCOBINAMIDE-GDP RIBAZOLETRANSFERASE"/>
    <property type="match status" value="1"/>
</dbReference>
<evidence type="ECO:0000256" key="19">
    <source>
        <dbReference type="HAMAP-Rule" id="MF_00719"/>
    </source>
</evidence>
<name>A0ABW1T2X3_9ACTN</name>
<keyword evidence="9 19" id="KW-0808">Transferase</keyword>
<evidence type="ECO:0000256" key="18">
    <source>
        <dbReference type="ARBA" id="ARBA00049504"/>
    </source>
</evidence>
<evidence type="ECO:0000313" key="21">
    <source>
        <dbReference type="Proteomes" id="UP001596138"/>
    </source>
</evidence>
<evidence type="ECO:0000256" key="8">
    <source>
        <dbReference type="ARBA" id="ARBA00022573"/>
    </source>
</evidence>
<keyword evidence="21" id="KW-1185">Reference proteome</keyword>
<feature type="transmembrane region" description="Helical" evidence="19">
    <location>
        <begin position="31"/>
        <end position="52"/>
    </location>
</feature>
<comment type="cofactor">
    <cofactor evidence="1 19">
        <name>Mg(2+)</name>
        <dbReference type="ChEBI" id="CHEBI:18420"/>
    </cofactor>
</comment>
<reference evidence="21" key="1">
    <citation type="journal article" date="2019" name="Int. J. Syst. Evol. Microbiol.">
        <title>The Global Catalogue of Microorganisms (GCM) 10K type strain sequencing project: providing services to taxonomists for standard genome sequencing and annotation.</title>
        <authorList>
            <consortium name="The Broad Institute Genomics Platform"/>
            <consortium name="The Broad Institute Genome Sequencing Center for Infectious Disease"/>
            <person name="Wu L."/>
            <person name="Ma J."/>
        </authorList>
    </citation>
    <scope>NUCLEOTIDE SEQUENCE [LARGE SCALE GENOMIC DNA]</scope>
    <source>
        <strain evidence="21">CGMCC 4.7317</strain>
    </source>
</reference>
<evidence type="ECO:0000256" key="1">
    <source>
        <dbReference type="ARBA" id="ARBA00001946"/>
    </source>
</evidence>
<gene>
    <name evidence="19" type="primary">cobS</name>
    <name evidence="20" type="ORF">ACFQGU_13235</name>
</gene>
<evidence type="ECO:0000256" key="12">
    <source>
        <dbReference type="ARBA" id="ARBA00022989"/>
    </source>
</evidence>
<evidence type="ECO:0000256" key="15">
    <source>
        <dbReference type="ARBA" id="ARBA00032605"/>
    </source>
</evidence>
<feature type="transmembrane region" description="Helical" evidence="19">
    <location>
        <begin position="216"/>
        <end position="235"/>
    </location>
</feature>
<protein>
    <recommendedName>
        <fullName evidence="6 19">Adenosylcobinamide-GDP ribazoletransferase</fullName>
        <ecNumber evidence="5 19">2.7.8.26</ecNumber>
    </recommendedName>
    <alternativeName>
        <fullName evidence="16 19">Cobalamin synthase</fullName>
    </alternativeName>
    <alternativeName>
        <fullName evidence="15 19">Cobalamin-5'-phosphate synthase</fullName>
    </alternativeName>
</protein>
<comment type="catalytic activity">
    <reaction evidence="18 19">
        <text>alpha-ribazole 5'-phosphate + adenosylcob(III)inamide-GDP = adenosylcob(III)alamin 5'-phosphate + GMP + H(+)</text>
        <dbReference type="Rhea" id="RHEA:23560"/>
        <dbReference type="ChEBI" id="CHEBI:15378"/>
        <dbReference type="ChEBI" id="CHEBI:57918"/>
        <dbReference type="ChEBI" id="CHEBI:58115"/>
        <dbReference type="ChEBI" id="CHEBI:60487"/>
        <dbReference type="ChEBI" id="CHEBI:60493"/>
        <dbReference type="EC" id="2.7.8.26"/>
    </reaction>
</comment>
<feature type="transmembrane region" description="Helical" evidence="19">
    <location>
        <begin position="119"/>
        <end position="137"/>
    </location>
</feature>
<accession>A0ABW1T2X3</accession>
<dbReference type="EMBL" id="JBHSTI010000008">
    <property type="protein sequence ID" value="MFC6238846.1"/>
    <property type="molecule type" value="Genomic_DNA"/>
</dbReference>
<dbReference type="GO" id="GO:0051073">
    <property type="term" value="F:adenosylcobinamide-GDP ribazoletransferase activity"/>
    <property type="evidence" value="ECO:0007669"/>
    <property type="project" value="UniProtKB-EC"/>
</dbReference>
<evidence type="ECO:0000256" key="11">
    <source>
        <dbReference type="ARBA" id="ARBA00022842"/>
    </source>
</evidence>
<dbReference type="PANTHER" id="PTHR34148">
    <property type="entry name" value="ADENOSYLCOBINAMIDE-GDP RIBAZOLETRANSFERASE"/>
    <property type="match status" value="1"/>
</dbReference>
<dbReference type="RefSeq" id="WP_386767409.1">
    <property type="nucleotide sequence ID" value="NZ_JBHSTI010000008.1"/>
</dbReference>
<evidence type="ECO:0000313" key="20">
    <source>
        <dbReference type="EMBL" id="MFC6238846.1"/>
    </source>
</evidence>
<evidence type="ECO:0000256" key="4">
    <source>
        <dbReference type="ARBA" id="ARBA00010561"/>
    </source>
</evidence>
<comment type="catalytic activity">
    <reaction evidence="17 19">
        <text>alpha-ribazole + adenosylcob(III)inamide-GDP = adenosylcob(III)alamin + GMP + H(+)</text>
        <dbReference type="Rhea" id="RHEA:16049"/>
        <dbReference type="ChEBI" id="CHEBI:10329"/>
        <dbReference type="ChEBI" id="CHEBI:15378"/>
        <dbReference type="ChEBI" id="CHEBI:18408"/>
        <dbReference type="ChEBI" id="CHEBI:58115"/>
        <dbReference type="ChEBI" id="CHEBI:60487"/>
        <dbReference type="EC" id="2.7.8.26"/>
    </reaction>
</comment>
<dbReference type="EC" id="2.7.8.26" evidence="5 19"/>
<evidence type="ECO:0000256" key="5">
    <source>
        <dbReference type="ARBA" id="ARBA00013200"/>
    </source>
</evidence>